<name>A0ACB9ZXW8_CATRO</name>
<organism evidence="1 2">
    <name type="scientific">Catharanthus roseus</name>
    <name type="common">Madagascar periwinkle</name>
    <name type="synonym">Vinca rosea</name>
    <dbReference type="NCBI Taxonomy" id="4058"/>
    <lineage>
        <taxon>Eukaryota</taxon>
        <taxon>Viridiplantae</taxon>
        <taxon>Streptophyta</taxon>
        <taxon>Embryophyta</taxon>
        <taxon>Tracheophyta</taxon>
        <taxon>Spermatophyta</taxon>
        <taxon>Magnoliopsida</taxon>
        <taxon>eudicotyledons</taxon>
        <taxon>Gunneridae</taxon>
        <taxon>Pentapetalae</taxon>
        <taxon>asterids</taxon>
        <taxon>lamiids</taxon>
        <taxon>Gentianales</taxon>
        <taxon>Apocynaceae</taxon>
        <taxon>Rauvolfioideae</taxon>
        <taxon>Vinceae</taxon>
        <taxon>Catharanthinae</taxon>
        <taxon>Catharanthus</taxon>
    </lineage>
</organism>
<evidence type="ECO:0000313" key="1">
    <source>
        <dbReference type="EMBL" id="KAI5653166.1"/>
    </source>
</evidence>
<comment type="caution">
    <text evidence="1">The sequence shown here is derived from an EMBL/GenBank/DDBJ whole genome shotgun (WGS) entry which is preliminary data.</text>
</comment>
<evidence type="ECO:0000313" key="2">
    <source>
        <dbReference type="Proteomes" id="UP001060085"/>
    </source>
</evidence>
<protein>
    <submittedName>
        <fullName evidence="1">Uncharacterized protein</fullName>
    </submittedName>
</protein>
<accession>A0ACB9ZXW8</accession>
<proteinExistence type="predicted"/>
<keyword evidence="2" id="KW-1185">Reference proteome</keyword>
<reference evidence="2" key="1">
    <citation type="journal article" date="2023" name="Nat. Plants">
        <title>Single-cell RNA sequencing provides a high-resolution roadmap for understanding the multicellular compartmentation of specialized metabolism.</title>
        <authorList>
            <person name="Sun S."/>
            <person name="Shen X."/>
            <person name="Li Y."/>
            <person name="Li Y."/>
            <person name="Wang S."/>
            <person name="Li R."/>
            <person name="Zhang H."/>
            <person name="Shen G."/>
            <person name="Guo B."/>
            <person name="Wei J."/>
            <person name="Xu J."/>
            <person name="St-Pierre B."/>
            <person name="Chen S."/>
            <person name="Sun C."/>
        </authorList>
    </citation>
    <scope>NUCLEOTIDE SEQUENCE [LARGE SCALE GENOMIC DNA]</scope>
</reference>
<dbReference type="Proteomes" id="UP001060085">
    <property type="component" value="Linkage Group LG07"/>
</dbReference>
<sequence>MTLTNFLELRVFKLVGFVSLASWLEAFSSQFTHLKQLAKLTTRQQQLASFQLNHLPFVQSLACQLISNDKFISVEHRVKPGLIGPRISVACFLFPSKININILYEPLKELLSDNSLPKYRETSYYEYIHRYAAKGLDGVKTLPHFKYIPALYKIFKRSLSFRNVYLLLYYNFFDRCFDIIVIIFNFATTNVKKMSSPSYSPSRSSSGNSSRSNRRPTFNTMNAKSDKGDKRRTKHEDYVLADEHTLATALARISPKKAPQSQRSEPASIITTEVEESNKQSNETEEHKAFIKEMKEKHTKFPPPVSTVQKRLIVKMTGSTSRGNKFETFHRNPSTKSYFTGPITFLVEKIEKQQKQEEEQQQEKEQQEQKKAEEKQQEEELQEQEEQQEMGHDDVQQQEGHDNVDRLICVLNTNIKE</sequence>
<gene>
    <name evidence="1" type="ORF">M9H77_30353</name>
</gene>
<dbReference type="EMBL" id="CM044707">
    <property type="protein sequence ID" value="KAI5653166.1"/>
    <property type="molecule type" value="Genomic_DNA"/>
</dbReference>